<dbReference type="InterPro" id="IPR006311">
    <property type="entry name" value="TAT_signal"/>
</dbReference>
<dbReference type="GO" id="GO:0016491">
    <property type="term" value="F:oxidoreductase activity"/>
    <property type="evidence" value="ECO:0007669"/>
    <property type="project" value="InterPro"/>
</dbReference>
<evidence type="ECO:0000313" key="1">
    <source>
        <dbReference type="EMBL" id="CEF42725.1"/>
    </source>
</evidence>
<accession>A0A0U5BDK3</accession>
<reference evidence="2" key="1">
    <citation type="submission" date="2014-09" db="EMBL/GenBank/DDBJ databases">
        <authorList>
            <person name="Illeghems K.G."/>
        </authorList>
    </citation>
    <scope>NUCLEOTIDE SEQUENCE [LARGE SCALE GENOMIC DNA]</scope>
    <source>
        <strain evidence="2">108B</strain>
    </source>
</reference>
<keyword evidence="2" id="KW-1185">Reference proteome</keyword>
<protein>
    <recommendedName>
        <fullName evidence="3">Twin-arginine translocation pathway signal protein</fullName>
    </recommendedName>
</protein>
<proteinExistence type="predicted"/>
<dbReference type="PROSITE" id="PS51318">
    <property type="entry name" value="TAT"/>
    <property type="match status" value="1"/>
</dbReference>
<dbReference type="Gene3D" id="3.40.109.10">
    <property type="entry name" value="NADH Oxidase"/>
    <property type="match status" value="1"/>
</dbReference>
<gene>
    <name evidence="1" type="ORF">ASN_3495</name>
</gene>
<dbReference type="EMBL" id="LN606600">
    <property type="protein sequence ID" value="CEF42725.1"/>
    <property type="molecule type" value="Genomic_DNA"/>
</dbReference>
<dbReference type="KEGG" id="asz:ASN_3495"/>
<dbReference type="AlphaFoldDB" id="A0A0U5BDK3"/>
<evidence type="ECO:0008006" key="3">
    <source>
        <dbReference type="Google" id="ProtNLM"/>
    </source>
</evidence>
<dbReference type="Proteomes" id="UP000056109">
    <property type="component" value="Chromosome I"/>
</dbReference>
<organism evidence="1 2">
    <name type="scientific">Acetobacter senegalensis</name>
    <dbReference type="NCBI Taxonomy" id="446692"/>
    <lineage>
        <taxon>Bacteria</taxon>
        <taxon>Pseudomonadati</taxon>
        <taxon>Pseudomonadota</taxon>
        <taxon>Alphaproteobacteria</taxon>
        <taxon>Acetobacterales</taxon>
        <taxon>Acetobacteraceae</taxon>
        <taxon>Acetobacter</taxon>
    </lineage>
</organism>
<sequence>MLVDPQRRLFLRSIAGVTTVMAIGPLSPSAGRAASPVFPLGDPWAAWSPEALRHHHDPRLRGIAHAILAPNPQNLQPWVCELHGDNYIILRNGGERRLAASDMPDRQLTVGFGTFSELLIMAAEAEGYAVEMGLFPEGEPWPVLDHRPIAIFTLHRQTPRRDPLLDHILERHTNRTPFDLARSVSIQQLTAIRKATRKPERVHLNLEPGLATKIQDITMRAWDVWMISSPSTRLEVARVTHIGNTAIAAAPYGPYVSDTALKKAAGPITFETLSDPNSVQFKVNRTAYRRAIQTGLAHLWIVAPQFDRKGMFDAGRDWVRAHLQAIALGLDMEPHSQALQDFPEIVPYVDEMHNALGVSAPARIHMLGRIGYGSAVGPAPRLPVEAHLQS</sequence>
<dbReference type="SUPFAM" id="SSF55469">
    <property type="entry name" value="FMN-dependent nitroreductase-like"/>
    <property type="match status" value="1"/>
</dbReference>
<dbReference type="PATRIC" id="fig|446692.3.peg.3710"/>
<evidence type="ECO:0000313" key="2">
    <source>
        <dbReference type="Proteomes" id="UP000056109"/>
    </source>
</evidence>
<name>A0A0U5BDK3_9PROT</name>
<dbReference type="InterPro" id="IPR000415">
    <property type="entry name" value="Nitroreductase-like"/>
</dbReference>